<dbReference type="EMBL" id="JXLP01000014">
    <property type="protein sequence ID" value="KIL77391.1"/>
    <property type="molecule type" value="Genomic_DNA"/>
</dbReference>
<keyword evidence="3" id="KW-1185">Reference proteome</keyword>
<proteinExistence type="predicted"/>
<accession>A0ABR5ARK7</accession>
<gene>
    <name evidence="2" type="ORF">SD77_1377</name>
</gene>
<protein>
    <submittedName>
        <fullName evidence="2">Uncharacterized protein</fullName>
    </submittedName>
</protein>
<dbReference type="Proteomes" id="UP000031982">
    <property type="component" value="Unassembled WGS sequence"/>
</dbReference>
<name>A0ABR5ARK7_BACBA</name>
<keyword evidence="1" id="KW-1133">Transmembrane helix</keyword>
<dbReference type="GeneID" id="92779074"/>
<reference evidence="2 3" key="1">
    <citation type="submission" date="2015-01" db="EMBL/GenBank/DDBJ databases">
        <title>Genome Assembly of Bacillus badius MTCC 1458.</title>
        <authorList>
            <person name="Verma A."/>
            <person name="Khatri I."/>
            <person name="Mual P."/>
            <person name="Subramanian S."/>
            <person name="Krishnamurthi S."/>
        </authorList>
    </citation>
    <scope>NUCLEOTIDE SEQUENCE [LARGE SCALE GENOMIC DNA]</scope>
    <source>
        <strain evidence="2 3">MTCC 1458</strain>
    </source>
</reference>
<organism evidence="2 3">
    <name type="scientific">Bacillus badius</name>
    <dbReference type="NCBI Taxonomy" id="1455"/>
    <lineage>
        <taxon>Bacteria</taxon>
        <taxon>Bacillati</taxon>
        <taxon>Bacillota</taxon>
        <taxon>Bacilli</taxon>
        <taxon>Bacillales</taxon>
        <taxon>Bacillaceae</taxon>
        <taxon>Pseudobacillus</taxon>
    </lineage>
</organism>
<keyword evidence="1" id="KW-0812">Transmembrane</keyword>
<comment type="caution">
    <text evidence="2">The sequence shown here is derived from an EMBL/GenBank/DDBJ whole genome shotgun (WGS) entry which is preliminary data.</text>
</comment>
<evidence type="ECO:0000313" key="2">
    <source>
        <dbReference type="EMBL" id="KIL77391.1"/>
    </source>
</evidence>
<sequence length="50" mass="6144">MRYIWFFVILSTVSFFIFDNNVMKALKYAFLVLAIILLLDWLTNRRRKKD</sequence>
<feature type="transmembrane region" description="Helical" evidence="1">
    <location>
        <begin position="25"/>
        <end position="43"/>
    </location>
</feature>
<evidence type="ECO:0000313" key="3">
    <source>
        <dbReference type="Proteomes" id="UP000031982"/>
    </source>
</evidence>
<evidence type="ECO:0000256" key="1">
    <source>
        <dbReference type="SAM" id="Phobius"/>
    </source>
</evidence>
<keyword evidence="1" id="KW-0472">Membrane</keyword>
<dbReference type="RefSeq" id="WP_156141484.1">
    <property type="nucleotide sequence ID" value="NZ_JARLVI010000017.1"/>
</dbReference>